<evidence type="ECO:0000313" key="1">
    <source>
        <dbReference type="EMBL" id="AYV81647.1"/>
    </source>
</evidence>
<protein>
    <submittedName>
        <fullName evidence="1">Uncharacterized protein</fullName>
    </submittedName>
</protein>
<name>A0A3G5A337_9VIRU</name>
<gene>
    <name evidence="1" type="ORF">Harvfovirus48_9</name>
</gene>
<organism evidence="1">
    <name type="scientific">Harvfovirus sp</name>
    <dbReference type="NCBI Taxonomy" id="2487768"/>
    <lineage>
        <taxon>Viruses</taxon>
        <taxon>Varidnaviria</taxon>
        <taxon>Bamfordvirae</taxon>
        <taxon>Nucleocytoviricota</taxon>
        <taxon>Megaviricetes</taxon>
        <taxon>Imitervirales</taxon>
        <taxon>Mimiviridae</taxon>
        <taxon>Klosneuvirinae</taxon>
    </lineage>
</organism>
<reference evidence="1" key="1">
    <citation type="submission" date="2018-10" db="EMBL/GenBank/DDBJ databases">
        <title>Hidden diversity of soil giant viruses.</title>
        <authorList>
            <person name="Schulz F."/>
            <person name="Alteio L."/>
            <person name="Goudeau D."/>
            <person name="Ryan E.M."/>
            <person name="Malmstrom R.R."/>
            <person name="Blanchard J."/>
            <person name="Woyke T."/>
        </authorList>
    </citation>
    <scope>NUCLEOTIDE SEQUENCE</scope>
    <source>
        <strain evidence="1">HAV1</strain>
    </source>
</reference>
<proteinExistence type="predicted"/>
<sequence length="95" mass="10834">MTDKESTAAKISGLNTTIVHLRTQKALAELKFRTISDEMKIKDKTILELESKLKSAIDEVKDKQQTIQTFDAVINNQLKIIAELKKQFEENVMVI</sequence>
<dbReference type="EMBL" id="MK072290">
    <property type="protein sequence ID" value="AYV81647.1"/>
    <property type="molecule type" value="Genomic_DNA"/>
</dbReference>
<accession>A0A3G5A337</accession>